<keyword evidence="5" id="KW-0597">Phosphoprotein</keyword>
<dbReference type="PANTHER" id="PTHR10082">
    <property type="entry name" value="INTEGRIN BETA SUBUNIT"/>
    <property type="match status" value="1"/>
</dbReference>
<evidence type="ECO:0000256" key="2">
    <source>
        <dbReference type="ARBA" id="ARBA00007449"/>
    </source>
</evidence>
<keyword evidence="13" id="KW-1133">Transmembrane helix</keyword>
<keyword evidence="18" id="KW-0325">Glycoprotein</keyword>
<dbReference type="AlphaFoldDB" id="A0A8J1TSK4"/>
<dbReference type="GO" id="GO:0005925">
    <property type="term" value="C:focal adhesion"/>
    <property type="evidence" value="ECO:0007669"/>
    <property type="project" value="TreeGrafter"/>
</dbReference>
<dbReference type="InterPro" id="IPR036349">
    <property type="entry name" value="Integrin_bsu_tail_dom_sf"/>
</dbReference>
<dbReference type="InterPro" id="IPR014836">
    <property type="entry name" value="Integrin_bsu_cyt_dom"/>
</dbReference>
<dbReference type="Pfam" id="PF08725">
    <property type="entry name" value="Integrin_b_cyt"/>
    <property type="match status" value="1"/>
</dbReference>
<evidence type="ECO:0000256" key="13">
    <source>
        <dbReference type="ARBA" id="ARBA00022989"/>
    </source>
</evidence>
<comment type="caution">
    <text evidence="20">The sequence shown here is derived from an EMBL/GenBank/DDBJ whole genome shotgun (WGS) entry which is preliminary data.</text>
</comment>
<evidence type="ECO:0000256" key="16">
    <source>
        <dbReference type="ARBA" id="ARBA00023157"/>
    </source>
</evidence>
<evidence type="ECO:0000256" key="19">
    <source>
        <dbReference type="RuleBase" id="RU000633"/>
    </source>
</evidence>
<dbReference type="InterPro" id="IPR057073">
    <property type="entry name" value="EGF_integrin_2"/>
</dbReference>
<dbReference type="SMART" id="SM00187">
    <property type="entry name" value="INB"/>
    <property type="match status" value="1"/>
</dbReference>
<dbReference type="Pfam" id="PF18372">
    <property type="entry name" value="I-EGF_1"/>
    <property type="match status" value="1"/>
</dbReference>
<dbReference type="InterPro" id="IPR036465">
    <property type="entry name" value="vWFA_dom_sf"/>
</dbReference>
<dbReference type="SUPFAM" id="SSF53300">
    <property type="entry name" value="vWA-like"/>
    <property type="match status" value="1"/>
</dbReference>
<dbReference type="EMBL" id="CAIIXF020000007">
    <property type="protein sequence ID" value="CAH1789506.1"/>
    <property type="molecule type" value="Genomic_DNA"/>
</dbReference>
<keyword evidence="4" id="KW-0245">EGF-like domain</keyword>
<keyword evidence="9" id="KW-0677">Repeat</keyword>
<dbReference type="GO" id="GO:0016477">
    <property type="term" value="P:cell migration"/>
    <property type="evidence" value="ECO:0007669"/>
    <property type="project" value="TreeGrafter"/>
</dbReference>
<dbReference type="Gene3D" id="2.60.40.1510">
    <property type="entry name" value="ntegrin, alpha v. Chain A, domain 3"/>
    <property type="match status" value="1"/>
</dbReference>
<dbReference type="InterPro" id="IPR012896">
    <property type="entry name" value="Integrin_bsu_tail"/>
</dbReference>
<evidence type="ECO:0000256" key="18">
    <source>
        <dbReference type="ARBA" id="ARBA00023180"/>
    </source>
</evidence>
<keyword evidence="10" id="KW-0106">Calcium</keyword>
<organism evidence="20 21">
    <name type="scientific">Owenia fusiformis</name>
    <name type="common">Polychaete worm</name>
    <dbReference type="NCBI Taxonomy" id="6347"/>
    <lineage>
        <taxon>Eukaryota</taxon>
        <taxon>Metazoa</taxon>
        <taxon>Spiralia</taxon>
        <taxon>Lophotrochozoa</taxon>
        <taxon>Annelida</taxon>
        <taxon>Polychaeta</taxon>
        <taxon>Sedentaria</taxon>
        <taxon>Canalipalpata</taxon>
        <taxon>Sabellida</taxon>
        <taxon>Oweniida</taxon>
        <taxon>Oweniidae</taxon>
        <taxon>Owenia</taxon>
    </lineage>
</organism>
<evidence type="ECO:0000256" key="8">
    <source>
        <dbReference type="ARBA" id="ARBA00022729"/>
    </source>
</evidence>
<evidence type="ECO:0000256" key="5">
    <source>
        <dbReference type="ARBA" id="ARBA00022553"/>
    </source>
</evidence>
<sequence>QIKTTMKVRILLIGLYALITVTFIYAQTLAELSVNPCSQKASCGECVAAGGVCGWCKQDNFDEGNKERCDKVENLIKVGCDYSNIINPDHDMSFVKNDEVRNAEGSDDAVQLQPQEIKIKLRPNKPYTFKTVFRQAENYPVDLYYLMDLSFSMKDDKAKLAALGVLLADSMKNITSNFRIGFGSFVDKKAMPYVSTLPRKLANPCQAGEDCVSPYGFKNQLPLDDDPREFESRVKAAKVSGNLDSPEGGFDAIMQTITCETKIGWRPNSRKMLLFSTDAGFHYAGDGKLAGIVAPNDGQCHLDSTGEYDKSLELDYPSVSQITNMINDKKVNVIFAVTKTVLDTYKSLSDVIKGSSAGELANDSSNVVDLVKDNYNKITSGIELQTQSAENVTVTFKSKCFDNETRTRSRCEGLKIGGSVEFEVTVNVDGCPKNRNEWKRSLYITPVGVNERLKIDLDLMCECDCEIEGVGVPNSVHCNSSGTFECGACSCNPGRYGKKCECDGSDLTNDDYDAACRKTNTSSVCEGKGQCICGQCDCNPRSKLKPNEKYSGNFCDCDNYSCDYDIEGKLCGGEEKGRCECGTCMCNDGFKGSDCGCAVSDETCRASNGEICNGKGTCECGRCTCNKENYRGVTCEDCPTCPGKCEVNKACVQCKLFGTGDKTQDECDANCTHVRGEETAPDDADHRTCQFKDDDDCIFYFSYEYDGPNVIAQNTKKCPEEVDILIIVLAVIGGIVAVGLALLLIWKLFTTINDRREFAKFEKEKQNAKWDAGENPIYKQATSTFKNPTYGGQS</sequence>
<evidence type="ECO:0000256" key="12">
    <source>
        <dbReference type="ARBA" id="ARBA00022889"/>
    </source>
</evidence>
<name>A0A8J1TSK4_OWEFU</name>
<keyword evidence="12 19" id="KW-0130">Cell adhesion</keyword>
<dbReference type="Gene3D" id="3.30.1680.10">
    <property type="entry name" value="ligand-binding face of the semaphorins, domain 2"/>
    <property type="match status" value="1"/>
</dbReference>
<dbReference type="InterPro" id="IPR032695">
    <property type="entry name" value="Integrin_dom_sf"/>
</dbReference>
<dbReference type="SUPFAM" id="SSF69179">
    <property type="entry name" value="Integrin domains"/>
    <property type="match status" value="1"/>
</dbReference>
<dbReference type="Gene3D" id="4.10.1240.30">
    <property type="match status" value="1"/>
</dbReference>
<dbReference type="GO" id="GO:0008305">
    <property type="term" value="C:integrin complex"/>
    <property type="evidence" value="ECO:0007669"/>
    <property type="project" value="TreeGrafter"/>
</dbReference>
<protein>
    <recommendedName>
        <fullName evidence="19">Integrin beta</fullName>
    </recommendedName>
</protein>
<dbReference type="Pfam" id="PF00362">
    <property type="entry name" value="Integrin_beta"/>
    <property type="match status" value="1"/>
</dbReference>
<evidence type="ECO:0000256" key="11">
    <source>
        <dbReference type="ARBA" id="ARBA00022842"/>
    </source>
</evidence>
<keyword evidence="16" id="KW-1015">Disulfide bond</keyword>
<dbReference type="SMART" id="SM01241">
    <property type="entry name" value="Integrin_b_cyt"/>
    <property type="match status" value="1"/>
</dbReference>
<dbReference type="InterPro" id="IPR057243">
    <property type="entry name" value="Integrin_I-EGF_CS"/>
</dbReference>
<dbReference type="GO" id="GO:0007160">
    <property type="term" value="P:cell-matrix adhesion"/>
    <property type="evidence" value="ECO:0007669"/>
    <property type="project" value="TreeGrafter"/>
</dbReference>
<keyword evidence="8" id="KW-0732">Signal</keyword>
<dbReference type="SMART" id="SM01242">
    <property type="entry name" value="Integrin_B_tail"/>
    <property type="match status" value="1"/>
</dbReference>
<feature type="non-terminal residue" evidence="20">
    <location>
        <position position="794"/>
    </location>
</feature>
<dbReference type="InterPro" id="IPR033760">
    <property type="entry name" value="Integrin_beta_N"/>
</dbReference>
<dbReference type="FunFam" id="2.10.25.10:FF:000043">
    <property type="entry name" value="Integrin beta"/>
    <property type="match status" value="1"/>
</dbReference>
<dbReference type="SMART" id="SM00423">
    <property type="entry name" value="PSI"/>
    <property type="match status" value="1"/>
</dbReference>
<dbReference type="PIRSF" id="PIRSF002512">
    <property type="entry name" value="Integrin_B"/>
    <property type="match status" value="1"/>
</dbReference>
<gene>
    <name evidence="20" type="ORF">OFUS_LOCUS14850</name>
</gene>
<dbReference type="Pfam" id="PF23105">
    <property type="entry name" value="EGF_integrin"/>
    <property type="match status" value="1"/>
</dbReference>
<evidence type="ECO:0000256" key="10">
    <source>
        <dbReference type="ARBA" id="ARBA00022837"/>
    </source>
</evidence>
<evidence type="ECO:0000256" key="4">
    <source>
        <dbReference type="ARBA" id="ARBA00022536"/>
    </source>
</evidence>
<evidence type="ECO:0000313" key="21">
    <source>
        <dbReference type="Proteomes" id="UP000749559"/>
    </source>
</evidence>
<evidence type="ECO:0000313" key="20">
    <source>
        <dbReference type="EMBL" id="CAH1789506.1"/>
    </source>
</evidence>
<accession>A0A8J1TSK4</accession>
<dbReference type="GO" id="GO:0033627">
    <property type="term" value="P:cell adhesion mediated by integrin"/>
    <property type="evidence" value="ECO:0007669"/>
    <property type="project" value="TreeGrafter"/>
</dbReference>
<dbReference type="GO" id="GO:0005178">
    <property type="term" value="F:integrin binding"/>
    <property type="evidence" value="ECO:0007669"/>
    <property type="project" value="TreeGrafter"/>
</dbReference>
<keyword evidence="17" id="KW-0675">Receptor</keyword>
<evidence type="ECO:0000256" key="17">
    <source>
        <dbReference type="ARBA" id="ARBA00023170"/>
    </source>
</evidence>
<keyword evidence="21" id="KW-1185">Reference proteome</keyword>
<dbReference type="InterPro" id="IPR040622">
    <property type="entry name" value="EGF_integrin_1"/>
</dbReference>
<dbReference type="GO" id="GO:0098609">
    <property type="term" value="P:cell-cell adhesion"/>
    <property type="evidence" value="ECO:0007669"/>
    <property type="project" value="TreeGrafter"/>
</dbReference>
<dbReference type="OrthoDB" id="410592at2759"/>
<dbReference type="GO" id="GO:0046872">
    <property type="term" value="F:metal ion binding"/>
    <property type="evidence" value="ECO:0007669"/>
    <property type="project" value="UniProtKB-KW"/>
</dbReference>
<dbReference type="FunFam" id="3.40.50.410:FF:000002">
    <property type="entry name" value="Integrin beta"/>
    <property type="match status" value="1"/>
</dbReference>
<evidence type="ECO:0000256" key="14">
    <source>
        <dbReference type="ARBA" id="ARBA00023037"/>
    </source>
</evidence>
<evidence type="ECO:0000256" key="15">
    <source>
        <dbReference type="ARBA" id="ARBA00023136"/>
    </source>
</evidence>
<dbReference type="InterPro" id="IPR015812">
    <property type="entry name" value="Integrin_bsu"/>
</dbReference>
<dbReference type="Pfam" id="PF07965">
    <property type="entry name" value="Integrin_B_tail"/>
    <property type="match status" value="1"/>
</dbReference>
<keyword evidence="15" id="KW-0472">Membrane</keyword>
<dbReference type="SUPFAM" id="SSF103575">
    <property type="entry name" value="Plexin repeat"/>
    <property type="match status" value="1"/>
</dbReference>
<evidence type="ECO:0000256" key="1">
    <source>
        <dbReference type="ARBA" id="ARBA00004251"/>
    </source>
</evidence>
<dbReference type="Pfam" id="PF17205">
    <property type="entry name" value="PSI_integrin"/>
    <property type="match status" value="1"/>
</dbReference>
<dbReference type="FunFam" id="2.10.25.10:FF:000155">
    <property type="entry name" value="Integrin beta"/>
    <property type="match status" value="1"/>
</dbReference>
<dbReference type="GO" id="GO:0009986">
    <property type="term" value="C:cell surface"/>
    <property type="evidence" value="ECO:0007669"/>
    <property type="project" value="TreeGrafter"/>
</dbReference>
<dbReference type="PROSITE" id="PS00243">
    <property type="entry name" value="I_EGF_1"/>
    <property type="match status" value="1"/>
</dbReference>
<dbReference type="PRINTS" id="PR01186">
    <property type="entry name" value="INTEGRINB"/>
</dbReference>
<comment type="subcellular location">
    <subcellularLocation>
        <location evidence="1 19">Cell membrane</location>
        <topology evidence="1 19">Single-pass type I membrane protein</topology>
    </subcellularLocation>
</comment>
<keyword evidence="6 19" id="KW-0812">Transmembrane</keyword>
<dbReference type="SUPFAM" id="SSF69687">
    <property type="entry name" value="Integrin beta tail domain"/>
    <property type="match status" value="1"/>
</dbReference>
<keyword evidence="11" id="KW-0460">Magnesium</keyword>
<dbReference type="Proteomes" id="UP000749559">
    <property type="component" value="Unassembled WGS sequence"/>
</dbReference>
<evidence type="ECO:0000256" key="7">
    <source>
        <dbReference type="ARBA" id="ARBA00022723"/>
    </source>
</evidence>
<evidence type="ECO:0000256" key="3">
    <source>
        <dbReference type="ARBA" id="ARBA00022475"/>
    </source>
</evidence>
<dbReference type="InterPro" id="IPR016201">
    <property type="entry name" value="PSI"/>
</dbReference>
<reference evidence="20" key="1">
    <citation type="submission" date="2022-03" db="EMBL/GenBank/DDBJ databases">
        <authorList>
            <person name="Martin C."/>
        </authorList>
    </citation>
    <scope>NUCLEOTIDE SEQUENCE</scope>
</reference>
<proteinExistence type="inferred from homology"/>
<dbReference type="Gene3D" id="2.10.25.10">
    <property type="entry name" value="Laminin"/>
    <property type="match status" value="4"/>
</dbReference>
<dbReference type="InterPro" id="IPR002369">
    <property type="entry name" value="Integrin_bsu_VWA"/>
</dbReference>
<dbReference type="Gene3D" id="3.40.50.410">
    <property type="entry name" value="von Willebrand factor, type A domain"/>
    <property type="match status" value="1"/>
</dbReference>
<evidence type="ECO:0000256" key="9">
    <source>
        <dbReference type="ARBA" id="ARBA00022737"/>
    </source>
</evidence>
<dbReference type="PANTHER" id="PTHR10082:SF60">
    <property type="entry name" value="INTEGRIN BETA-PS"/>
    <property type="match status" value="1"/>
</dbReference>
<comment type="similarity">
    <text evidence="2 19">Belongs to the integrin beta chain family.</text>
</comment>
<dbReference type="Gene3D" id="1.20.5.100">
    <property type="entry name" value="Cytochrome c1, transmembrane anchor, C-terminal"/>
    <property type="match status" value="1"/>
</dbReference>
<dbReference type="GO" id="GO:0007229">
    <property type="term" value="P:integrin-mediated signaling pathway"/>
    <property type="evidence" value="ECO:0007669"/>
    <property type="project" value="UniProtKB-KW"/>
</dbReference>
<keyword evidence="14 19" id="KW-0401">Integrin</keyword>
<dbReference type="SUPFAM" id="SSF57196">
    <property type="entry name" value="EGF/Laminin"/>
    <property type="match status" value="1"/>
</dbReference>
<evidence type="ECO:0000256" key="6">
    <source>
        <dbReference type="ARBA" id="ARBA00022692"/>
    </source>
</evidence>
<keyword evidence="3" id="KW-1003">Cell membrane</keyword>
<dbReference type="FunFam" id="1.20.5.100:FF:000002">
    <property type="entry name" value="Integrin beta"/>
    <property type="match status" value="1"/>
</dbReference>
<keyword evidence="7" id="KW-0479">Metal-binding</keyword>